<feature type="domain" description="VLIG-type G" evidence="1">
    <location>
        <begin position="1162"/>
        <end position="1422"/>
    </location>
</feature>
<dbReference type="InterPro" id="IPR030383">
    <property type="entry name" value="G_VLIG_dom"/>
</dbReference>
<protein>
    <recommendedName>
        <fullName evidence="1">VLIG-type G domain-containing protein</fullName>
    </recommendedName>
</protein>
<keyword evidence="3" id="KW-1185">Reference proteome</keyword>
<dbReference type="Proteomes" id="UP001497444">
    <property type="component" value="Chromosome 6"/>
</dbReference>
<gene>
    <name evidence="2" type="ORF">CSSPJE1EN1_LOCUS20961</name>
</gene>
<dbReference type="PROSITE" id="PS51717">
    <property type="entry name" value="G_VLIG"/>
    <property type="match status" value="1"/>
</dbReference>
<proteinExistence type="predicted"/>
<dbReference type="Pfam" id="PF25683">
    <property type="entry name" value="URGCP_GTPase"/>
    <property type="match status" value="1"/>
</dbReference>
<organism evidence="2 3">
    <name type="scientific">Sphagnum jensenii</name>
    <dbReference type="NCBI Taxonomy" id="128206"/>
    <lineage>
        <taxon>Eukaryota</taxon>
        <taxon>Viridiplantae</taxon>
        <taxon>Streptophyta</taxon>
        <taxon>Embryophyta</taxon>
        <taxon>Bryophyta</taxon>
        <taxon>Sphagnophytina</taxon>
        <taxon>Sphagnopsida</taxon>
        <taxon>Sphagnales</taxon>
        <taxon>Sphagnaceae</taxon>
        <taxon>Sphagnum</taxon>
    </lineage>
</organism>
<evidence type="ECO:0000313" key="2">
    <source>
        <dbReference type="EMBL" id="CAK9275483.1"/>
    </source>
</evidence>
<dbReference type="Gene3D" id="3.40.50.300">
    <property type="entry name" value="P-loop containing nucleotide triphosphate hydrolases"/>
    <property type="match status" value="1"/>
</dbReference>
<dbReference type="SUPFAM" id="SSF52540">
    <property type="entry name" value="P-loop containing nucleoside triphosphate hydrolases"/>
    <property type="match status" value="1"/>
</dbReference>
<evidence type="ECO:0000259" key="1">
    <source>
        <dbReference type="PROSITE" id="PS51717"/>
    </source>
</evidence>
<evidence type="ECO:0000313" key="3">
    <source>
        <dbReference type="Proteomes" id="UP001497444"/>
    </source>
</evidence>
<accession>A0ABP0X8N5</accession>
<dbReference type="EMBL" id="OZ020101">
    <property type="protein sequence ID" value="CAK9275483.1"/>
    <property type="molecule type" value="Genomic_DNA"/>
</dbReference>
<name>A0ABP0X8N5_9BRYO</name>
<dbReference type="PANTHER" id="PTHR22796:SF1">
    <property type="entry name" value="VWFA DOMAIN-CONTAINING PROTEIN"/>
    <property type="match status" value="1"/>
</dbReference>
<sequence>MEDEDIIARPSSGLALCGTHVGISDGGRRALKQLLRRPTDCKLIGPQQMFKIERLSFSSIDASQRFCQAVEKSGWSFAVSASSPLSCLLPGNISLDVAKDKGKESKMFLEEWSTEACQIQCSYYPKASFNIPRHQMQLNDEAIDDARRVKTLVDATEFLRNYNSHVSTGTYHVGGMLLKGITIQADSSQRLETMLDTAARNFNGGVQFGYMGFQAGGKLVNVHEVTSSSAESSRSQQARLGTIVMALGPQTADEKLFETGLNDRSNWYIIDSTEVAALVPVWEIPPFGDAEDLQECRCMLLDAWQRDVADEAPRNARLYDLLQSSTITRPTILNSRPRGKSEAIAILMSRLAIKEPRFQDLATPLLSPQTAKEILLKVWIEASGGDISKRISGWDPKVLLFELPDFQKLLLHIAQSTEREMDEGKSLVRRIISNDVKVSLVRAGVSLQEPVKAVLQANVIEDEVQDEVQDVATQLPIQRVEPAQLPVHVKNLVANVDPTSAKLTTDDASLDTSLVSVKAWLRQDTNGVVRKIIMKYGFDENGDCNVEGVTNEQVKNMTQEVTVDLEVDQFKFPSTPPKDIGAASQSSAVAPYHTPSQFAYAYNGDVLVDRPLDSSENPHRRMLDCLRHRMEPFESPVLNKSTLSNIDDDFDSYFDEGPGDNFNIEDAANDCSQGTTSAFEILVQLLTSSDLFAQVALFQLLLEQRFSVPLVVPYVNTFHKSQRPKGQQVINGFSHLAQALDYVQVRLANQEILSIAEDTNLPRIVFVSNRTVPSCRETPHMASEVLNCQFVSKHSKDDLREGPTVEIGVGFLAAPSDQLRKNRPCLVLCVWGHHSQLGEFLNKVADVVIVETEQLDHEKTSFNLPWVAGNSNIDVVRWNIDSKGKGHKIVNKERKHVHMWGSFKDLTEHIAKYLGKVITSNRFKGSYGGATTFKECLIQIRPWSQGTFIPYRLDLGATKFEGVKESLLLQKSFNREADNYFQSLRLRGQQVEYKRKTSEIQQEKKHRENIAKEIRNLPIIGLFIQLLKEGHEVNRKIGIVDLQLTINKEIHFTLENAAKKVDLAFEASQQNPEDSELKRNYYSAKQEHVDQMLSLEHLWRELSHIFAANPSKKELAWLAARHLLDGFPLEILDGDAAMFHKLWVETVLVELERMLLALLKRKPKVFVLSIVGLQSSGKSTLLNLMFGSQLKTSAGQCTRGVYLQLVKSEWPEYDYVLILDTEGIRAPEFFGTKDVELHDNRLATFAVLPADACIIMVANEEDSGLKEVLPMVLLAFKGSAMAEKHAGRMQAKLFFVYRSVDTNNTKALVNNQRKLQKDLRDACLEISNTTIYGKVEGSSQVPRSHSINSLNNFKVDVQEERSDVKYFGNLKKGNVPPLDTPDWDYGTKVVELRKYIHDRVLDGGRWQSHGLPEWPEYLTMVWECIANANFELGFWNHIQYSNYLDLQTELNTCRQTVGRMWLRKFEVLEGRLQVDKGLDQTMESLWNILFFNVKEIIEEEGDKVEKILEDKKWQTWKCKESALWSESCLDQERHWKSRLQDCIDGVLKFDNVVTTYNKEIQMAIESKVEGYPLARNEFRDFKMKREFSELFDCILQKAENDHPALEKEVHGKVEKVYQNSLPGQEHDLTGVYQDNELVEGKHLFTAEGVQKIIRNITGQSHDIHEEEQLIMQQIATKVESCLKYSKQYAEHLILEVIQYTMKLTEGKRKGLQKNMHLYAKGKLTPQLEAIQHEWDKQHNVAKRLKTNRERLWQFFQNCANRVGGTQMLRDEVLNLLKEHMSESFQILLSKNISDKLQGESWVRNWKVVKAYLDLNLVTLIENKNTNELLQYVANGKLHYQSCVDMLIQKEINKEAEINNSWKLFVESIQDALKLASIAAEYNAEFKFTSFVDELRKQLLEKTKSPKLAKSIQLVNDGVYSKLENVIVFETVEKEICATMSNMQHNVTSSIQKKLIGLVKERMISSATECARPRCEEMCPFCKFTCIQYVKHSMKYDTLHQPMGVGRHWTKDQTLVENSCTQSVMAGGMFGAKAKGIQSIHEFLPYKDFEIYFPHWKLPTEGLGENKVREYIFAHYQQELVEKYSSDTFKVKICNNIPLEFNRHDIKDLRCELENVIQLHES</sequence>
<reference evidence="2" key="1">
    <citation type="submission" date="2024-02" db="EMBL/GenBank/DDBJ databases">
        <authorList>
            <consortium name="ELIXIR-Norway"/>
            <consortium name="Elixir Norway"/>
        </authorList>
    </citation>
    <scope>NUCLEOTIDE SEQUENCE</scope>
</reference>
<dbReference type="PANTHER" id="PTHR22796">
    <property type="entry name" value="URG4-RELATED"/>
    <property type="match status" value="1"/>
</dbReference>
<dbReference type="InterPro" id="IPR027417">
    <property type="entry name" value="P-loop_NTPase"/>
</dbReference>